<feature type="compositionally biased region" description="Basic and acidic residues" evidence="1">
    <location>
        <begin position="10"/>
        <end position="23"/>
    </location>
</feature>
<proteinExistence type="predicted"/>
<dbReference type="OrthoDB" id="141240at2"/>
<reference evidence="3 4" key="1">
    <citation type="submission" date="2018-11" db="EMBL/GenBank/DDBJ databases">
        <title>Trebonia kvetii gen.nov., sp.nov., a novel acidophilic actinobacterium, and proposal of the new actinobacterial family Treboniaceae fam. nov.</title>
        <authorList>
            <person name="Rapoport D."/>
            <person name="Sagova-Mareckova M."/>
            <person name="Sedlacek I."/>
            <person name="Provaznik J."/>
            <person name="Kralova S."/>
            <person name="Pavlinic D."/>
            <person name="Benes V."/>
            <person name="Kopecky J."/>
        </authorList>
    </citation>
    <scope>NUCLEOTIDE SEQUENCE [LARGE SCALE GENOMIC DNA]</scope>
    <source>
        <strain evidence="3 4">15Tr583</strain>
    </source>
</reference>
<keyword evidence="2" id="KW-0812">Transmembrane</keyword>
<evidence type="ECO:0008006" key="5">
    <source>
        <dbReference type="Google" id="ProtNLM"/>
    </source>
</evidence>
<dbReference type="AlphaFoldDB" id="A0A6P2BY77"/>
<accession>A0A6P2BY77</accession>
<feature type="compositionally biased region" description="Basic and acidic residues" evidence="1">
    <location>
        <begin position="164"/>
        <end position="177"/>
    </location>
</feature>
<sequence>MSRRVPSSGHHPEWPGDPERGQEYSDGYGYGGSPGGGYDQGQYGQNQYGHGQNGQNGQNAAPNGHQGYASQYGQDRYGQDQYGQDQYGQDQYGQAAGYGQQQPQGAQDWGYDGQPTQSMGYQGNGYQASGYPGHAYPENNGWQDGRPQGNMRRYEDSQGYADTQRFDGTQRFDDTQRLNDSQPFDDPRRLNGMQRIDDPQRFDDRQGYARPGQNGVPGRPGQGRPGQGRPGQSPGARPGRDLPPGRKVRFRRTRRFFRRRVVRVISAVLALFLALVMFSAGQAAFKNNGQGLTANLAEWARDHYLGPVVTFGEWLSYNPPPKGGKPSFSLAVPSGEAVTSAKPQKGGKTKGKTFVPDIPATLKSLAPSPIAGEGQWRLAEKVKGYPAILTTFLRDATYTSQVNGVASIDQRLVKFQLRPGTEDPGSSPWGYSDTYIPAGKRTGLLATFNGGFKLDSAGGGFYLNGSYHGSLVTGAASVVYYKNGTIKIGKWSRDFSMTSKIAGVRQNLKLIIDHGKISPNLNQDIMTKFGATLGGGYYVWRSGLGITKDGRIVYVYGPALNVQDLAELLHRAGAVEGLQMDINPAWMKFDTYQAKGNPANPTPVTLLPTQQPSAYSYYTASTRDFTAVFAR</sequence>
<dbReference type="RefSeq" id="WP_145853932.1">
    <property type="nucleotide sequence ID" value="NZ_RPFW01000003.1"/>
</dbReference>
<comment type="caution">
    <text evidence="3">The sequence shown here is derived from an EMBL/GenBank/DDBJ whole genome shotgun (WGS) entry which is preliminary data.</text>
</comment>
<evidence type="ECO:0000256" key="1">
    <source>
        <dbReference type="SAM" id="MobiDB-lite"/>
    </source>
</evidence>
<name>A0A6P2BY77_9ACTN</name>
<keyword evidence="2" id="KW-1133">Transmembrane helix</keyword>
<feature type="compositionally biased region" description="Polar residues" evidence="1">
    <location>
        <begin position="114"/>
        <end position="127"/>
    </location>
</feature>
<evidence type="ECO:0000313" key="3">
    <source>
        <dbReference type="EMBL" id="TVZ04062.1"/>
    </source>
</evidence>
<feature type="compositionally biased region" description="Low complexity" evidence="1">
    <location>
        <begin position="40"/>
        <end position="111"/>
    </location>
</feature>
<evidence type="ECO:0000313" key="4">
    <source>
        <dbReference type="Proteomes" id="UP000460272"/>
    </source>
</evidence>
<dbReference type="Proteomes" id="UP000460272">
    <property type="component" value="Unassembled WGS sequence"/>
</dbReference>
<gene>
    <name evidence="3" type="ORF">EAS64_16725</name>
</gene>
<keyword evidence="4" id="KW-1185">Reference proteome</keyword>
<feature type="transmembrane region" description="Helical" evidence="2">
    <location>
        <begin position="261"/>
        <end position="280"/>
    </location>
</feature>
<keyword evidence="2" id="KW-0472">Membrane</keyword>
<feature type="compositionally biased region" description="Basic and acidic residues" evidence="1">
    <location>
        <begin position="185"/>
        <end position="207"/>
    </location>
</feature>
<organism evidence="3 4">
    <name type="scientific">Trebonia kvetii</name>
    <dbReference type="NCBI Taxonomy" id="2480626"/>
    <lineage>
        <taxon>Bacteria</taxon>
        <taxon>Bacillati</taxon>
        <taxon>Actinomycetota</taxon>
        <taxon>Actinomycetes</taxon>
        <taxon>Streptosporangiales</taxon>
        <taxon>Treboniaceae</taxon>
        <taxon>Trebonia</taxon>
    </lineage>
</organism>
<dbReference type="EMBL" id="RPFW01000003">
    <property type="protein sequence ID" value="TVZ04062.1"/>
    <property type="molecule type" value="Genomic_DNA"/>
</dbReference>
<feature type="compositionally biased region" description="Gly residues" evidence="1">
    <location>
        <begin position="218"/>
        <end position="229"/>
    </location>
</feature>
<feature type="compositionally biased region" description="Gly residues" evidence="1">
    <location>
        <begin position="28"/>
        <end position="39"/>
    </location>
</feature>
<evidence type="ECO:0000256" key="2">
    <source>
        <dbReference type="SAM" id="Phobius"/>
    </source>
</evidence>
<feature type="region of interest" description="Disordered" evidence="1">
    <location>
        <begin position="1"/>
        <end position="247"/>
    </location>
</feature>
<protein>
    <recommendedName>
        <fullName evidence="5">Phosphodiester glycosidase domain-containing protein</fullName>
    </recommendedName>
</protein>